<dbReference type="RefSeq" id="XP_001029447.2">
    <property type="nucleotide sequence ID" value="XM_001029447.2"/>
</dbReference>
<gene>
    <name evidence="2" type="ORF">TTHERM_01504080</name>
</gene>
<sequence length="484" mass="57811">MIFDEKINAELTFIFKIGCNQYFRMIFDEKINAELTFIFKIVDSNIFEKQQCRILVNKIKVYKKVKYLISFTIFFFFQNELIQIIYHCVLIQARSFQPIQQNLDLNSNFCSKILQQLDQHPILLSQILFLDTCNQYLRMIFDEKINAEITFIFKIGTRNQYFRMIYIEKINAKSTFIFNIIGSNLYFRMILDDKTNDELIFQYKLESNQYFRMIFGEKINTEITFIFKIFGCNQQFRMIFDEEINVELTFIFKIVGNQHFRIVFDDRINAELTFIFKIVCNKNFQKIFDEKIKAELIFIYKIGLGNQYFRIIFDDEINAELIFVLKIAWCNQYLRIIFDKKITAELTFLSSKSSMVVIINPIKPIYEYLLLAYLQRKQNSLYIKCLKTLIFLILQIINIHSKYICDPNSSYKLNIAVLVSKILQIRYIIYLRDNAILGQLFIQQICLQFICSYLWGSNVSVVLGGCTVLPLQQDVFFKKIIIYF</sequence>
<evidence type="ECO:0000313" key="3">
    <source>
        <dbReference type="Proteomes" id="UP000009168"/>
    </source>
</evidence>
<keyword evidence="1" id="KW-1133">Transmembrane helix</keyword>
<protein>
    <submittedName>
        <fullName evidence="2">Transmembrane protein, putative</fullName>
    </submittedName>
</protein>
<dbReference type="Proteomes" id="UP000009168">
    <property type="component" value="Unassembled WGS sequence"/>
</dbReference>
<feature type="transmembrane region" description="Helical" evidence="1">
    <location>
        <begin position="67"/>
        <end position="86"/>
    </location>
</feature>
<dbReference type="EMBL" id="GG662832">
    <property type="protein sequence ID" value="EAR81784.2"/>
    <property type="molecule type" value="Genomic_DNA"/>
</dbReference>
<organism evidence="2 3">
    <name type="scientific">Tetrahymena thermophila (strain SB210)</name>
    <dbReference type="NCBI Taxonomy" id="312017"/>
    <lineage>
        <taxon>Eukaryota</taxon>
        <taxon>Sar</taxon>
        <taxon>Alveolata</taxon>
        <taxon>Ciliophora</taxon>
        <taxon>Intramacronucleata</taxon>
        <taxon>Oligohymenophorea</taxon>
        <taxon>Hymenostomatida</taxon>
        <taxon>Tetrahymenina</taxon>
        <taxon>Tetrahymenidae</taxon>
        <taxon>Tetrahymena</taxon>
    </lineage>
</organism>
<dbReference type="InParanoid" id="Q228R5"/>
<reference evidence="3" key="1">
    <citation type="journal article" date="2006" name="PLoS Biol.">
        <title>Macronuclear genome sequence of the ciliate Tetrahymena thermophila, a model eukaryote.</title>
        <authorList>
            <person name="Eisen J.A."/>
            <person name="Coyne R.S."/>
            <person name="Wu M."/>
            <person name="Wu D."/>
            <person name="Thiagarajan M."/>
            <person name="Wortman J.R."/>
            <person name="Badger J.H."/>
            <person name="Ren Q."/>
            <person name="Amedeo P."/>
            <person name="Jones K.M."/>
            <person name="Tallon L.J."/>
            <person name="Delcher A.L."/>
            <person name="Salzberg S.L."/>
            <person name="Silva J.C."/>
            <person name="Haas B.J."/>
            <person name="Majoros W.H."/>
            <person name="Farzad M."/>
            <person name="Carlton J.M."/>
            <person name="Smith R.K. Jr."/>
            <person name="Garg J."/>
            <person name="Pearlman R.E."/>
            <person name="Karrer K.M."/>
            <person name="Sun L."/>
            <person name="Manning G."/>
            <person name="Elde N.C."/>
            <person name="Turkewitz A.P."/>
            <person name="Asai D.J."/>
            <person name="Wilkes D.E."/>
            <person name="Wang Y."/>
            <person name="Cai H."/>
            <person name="Collins K."/>
            <person name="Stewart B.A."/>
            <person name="Lee S.R."/>
            <person name="Wilamowska K."/>
            <person name="Weinberg Z."/>
            <person name="Ruzzo W.L."/>
            <person name="Wloga D."/>
            <person name="Gaertig J."/>
            <person name="Frankel J."/>
            <person name="Tsao C.-C."/>
            <person name="Gorovsky M.A."/>
            <person name="Keeling P.J."/>
            <person name="Waller R.F."/>
            <person name="Patron N.J."/>
            <person name="Cherry J.M."/>
            <person name="Stover N.A."/>
            <person name="Krieger C.J."/>
            <person name="del Toro C."/>
            <person name="Ryder H.F."/>
            <person name="Williamson S.C."/>
            <person name="Barbeau R.A."/>
            <person name="Hamilton E.P."/>
            <person name="Orias E."/>
        </authorList>
    </citation>
    <scope>NUCLEOTIDE SEQUENCE [LARGE SCALE GENOMIC DNA]</scope>
    <source>
        <strain evidence="3">SB210</strain>
    </source>
</reference>
<evidence type="ECO:0000256" key="1">
    <source>
        <dbReference type="SAM" id="Phobius"/>
    </source>
</evidence>
<name>Q228R5_TETTS</name>
<keyword evidence="3" id="KW-1185">Reference proteome</keyword>
<keyword evidence="1 2" id="KW-0812">Transmembrane</keyword>
<dbReference type="GeneID" id="7826138"/>
<dbReference type="AlphaFoldDB" id="Q228R5"/>
<accession>Q228R5</accession>
<evidence type="ECO:0000313" key="2">
    <source>
        <dbReference type="EMBL" id="EAR81784.2"/>
    </source>
</evidence>
<dbReference type="HOGENOM" id="CLU_563251_0_0_1"/>
<proteinExistence type="predicted"/>
<dbReference type="KEGG" id="tet:TTHERM_01504080"/>
<keyword evidence="1" id="KW-0472">Membrane</keyword>